<comment type="caution">
    <text evidence="2">The sequence shown here is derived from an EMBL/GenBank/DDBJ whole genome shotgun (WGS) entry which is preliminary data.</text>
</comment>
<feature type="transmembrane region" description="Helical" evidence="1">
    <location>
        <begin position="14"/>
        <end position="31"/>
    </location>
</feature>
<dbReference type="Gene3D" id="3.40.50.12090">
    <property type="match status" value="1"/>
</dbReference>
<gene>
    <name evidence="2" type="ORF">HMPREF3195_00036</name>
</gene>
<keyword evidence="1" id="KW-1133">Transmembrane helix</keyword>
<dbReference type="Pfam" id="PF04122">
    <property type="entry name" value="CW_binding_2"/>
    <property type="match status" value="2"/>
</dbReference>
<evidence type="ECO:0000313" key="3">
    <source>
        <dbReference type="Proteomes" id="UP000070326"/>
    </source>
</evidence>
<dbReference type="InterPro" id="IPR051922">
    <property type="entry name" value="Bact_Sporulation_Assoc"/>
</dbReference>
<evidence type="ECO:0000256" key="1">
    <source>
        <dbReference type="SAM" id="Phobius"/>
    </source>
</evidence>
<dbReference type="Proteomes" id="UP000070326">
    <property type="component" value="Unassembled WGS sequence"/>
</dbReference>
<organism evidence="2 3">
    <name type="scientific">Peptostreptococcus anaerobius</name>
    <dbReference type="NCBI Taxonomy" id="1261"/>
    <lineage>
        <taxon>Bacteria</taxon>
        <taxon>Bacillati</taxon>
        <taxon>Bacillota</taxon>
        <taxon>Clostridia</taxon>
        <taxon>Peptostreptococcales</taxon>
        <taxon>Peptostreptococcaceae</taxon>
        <taxon>Peptostreptococcus</taxon>
    </lineage>
</organism>
<proteinExistence type="predicted"/>
<reference evidence="2 3" key="1">
    <citation type="submission" date="2016-02" db="EMBL/GenBank/DDBJ databases">
        <authorList>
            <person name="Wen L."/>
            <person name="He K."/>
            <person name="Yang H."/>
        </authorList>
    </citation>
    <scope>NUCLEOTIDE SEQUENCE [LARGE SCALE GENOMIC DNA]</scope>
    <source>
        <strain evidence="2 3">MJR8628A</strain>
    </source>
</reference>
<accession>A0A135YZN7</accession>
<dbReference type="PATRIC" id="fig|1261.5.peg.36"/>
<dbReference type="PANTHER" id="PTHR30032:SF4">
    <property type="entry name" value="AMIDASE ENHANCER"/>
    <property type="match status" value="1"/>
</dbReference>
<name>A0A135YZN7_9FIRM</name>
<keyword evidence="1" id="KW-0472">Membrane</keyword>
<dbReference type="eggNOG" id="COG2247">
    <property type="taxonomic scope" value="Bacteria"/>
</dbReference>
<dbReference type="InterPro" id="IPR007253">
    <property type="entry name" value="Cell_wall-bd_2"/>
</dbReference>
<sequence length="381" mass="43917">MIKNKQIGVVMRKYLKYIVAIVILSVVYIGGGKVLDRMYLNKYHIVDYTGQTRYSTVNRVIDKRFKKADEAIIINTNMIDHAVSVANYAYQLNIPVFYTMDQKLSPDTYKEIEKLGIKKIRLVGGTRFIDEKVERSFKRNGYKVSRIIEIPKVDMSIKMADMTYKVKKFTQIAVVTRNEMDLPNAVSFSPISQARNIPIITIDNNKKDISKLEALVKRYDIKKVYLIGNNSYINPNIDKLFKTVVKINGKDRYDVNRKIIDEFFVDGKNDKIYLSKAGVIMHKRHIEAGQLINAMAISPLAADTRSALLFINEDYFNTEESKLIKDKGYKEINEVGFKIKRRAFFNVERFRLPSTIALILISIIIASREVKIKGKKDINSI</sequence>
<dbReference type="AlphaFoldDB" id="A0A135YZN7"/>
<dbReference type="GO" id="GO:0030288">
    <property type="term" value="C:outer membrane-bounded periplasmic space"/>
    <property type="evidence" value="ECO:0007669"/>
    <property type="project" value="TreeGrafter"/>
</dbReference>
<protein>
    <submittedName>
        <fullName evidence="2">Putative cell wall binding repeat 2</fullName>
    </submittedName>
</protein>
<dbReference type="PANTHER" id="PTHR30032">
    <property type="entry name" value="N-ACETYLMURAMOYL-L-ALANINE AMIDASE-RELATED"/>
    <property type="match status" value="1"/>
</dbReference>
<keyword evidence="1" id="KW-0812">Transmembrane</keyword>
<evidence type="ECO:0000313" key="2">
    <source>
        <dbReference type="EMBL" id="KXI14847.1"/>
    </source>
</evidence>
<dbReference type="STRING" id="1261.HMPREF3195_00036"/>
<dbReference type="EMBL" id="LSQZ01000001">
    <property type="protein sequence ID" value="KXI14847.1"/>
    <property type="molecule type" value="Genomic_DNA"/>
</dbReference>